<dbReference type="RefSeq" id="WP_268916885.1">
    <property type="nucleotide sequence ID" value="NZ_JAPTMY010000006.1"/>
</dbReference>
<protein>
    <submittedName>
        <fullName evidence="1">Uncharacterized protein</fullName>
    </submittedName>
</protein>
<accession>A0ABT4I7A6</accession>
<organism evidence="1 2">
    <name type="scientific">Actinomyces israelii</name>
    <dbReference type="NCBI Taxonomy" id="1659"/>
    <lineage>
        <taxon>Bacteria</taxon>
        <taxon>Bacillati</taxon>
        <taxon>Actinomycetota</taxon>
        <taxon>Actinomycetes</taxon>
        <taxon>Actinomycetales</taxon>
        <taxon>Actinomycetaceae</taxon>
        <taxon>Actinomyces</taxon>
    </lineage>
</organism>
<evidence type="ECO:0000313" key="1">
    <source>
        <dbReference type="EMBL" id="MCZ0857254.1"/>
    </source>
</evidence>
<gene>
    <name evidence="1" type="ORF">OHJ16_04255</name>
</gene>
<keyword evidence="2" id="KW-1185">Reference proteome</keyword>
<comment type="caution">
    <text evidence="1">The sequence shown here is derived from an EMBL/GenBank/DDBJ whole genome shotgun (WGS) entry which is preliminary data.</text>
</comment>
<name>A0ABT4I7A6_9ACTO</name>
<dbReference type="PROSITE" id="PS51257">
    <property type="entry name" value="PROKAR_LIPOPROTEIN"/>
    <property type="match status" value="1"/>
</dbReference>
<evidence type="ECO:0000313" key="2">
    <source>
        <dbReference type="Proteomes" id="UP001072034"/>
    </source>
</evidence>
<dbReference type="Proteomes" id="UP001072034">
    <property type="component" value="Unassembled WGS sequence"/>
</dbReference>
<sequence>MPVSLPRRAFAVSSVLGVMGLLGCGANAHGREVEDYFEGFPIVQDASADRTGDSANGYRTDVQLTLVDDAELEQILDMLAQARTAYTRRGASVFPTLVWSASGTAVTLNLPDLGDKNEDPEREEEMVRLAAGLAGGSAQSVSGSQTQIEIDRGDGDDLPDDLVVSCPSSPSGTVYVVKDHVGLPGWSVTVGTASGEDLSAVLLGRVISRMIVRGTASDPYSLTLESESASESDLVTLTVHLPQSVSGSEKDAAAAVLRAVVDTPVLEYVDIYGVEDGTRFSYTVKDGVPGVDAEASSSAREARDILKRAGVGS</sequence>
<proteinExistence type="predicted"/>
<dbReference type="EMBL" id="JAPTMY010000006">
    <property type="protein sequence ID" value="MCZ0857254.1"/>
    <property type="molecule type" value="Genomic_DNA"/>
</dbReference>
<reference evidence="1" key="1">
    <citation type="submission" date="2022-10" db="EMBL/GenBank/DDBJ databases">
        <title>Genome sequence of Actinomyces israelii ATCC 10048.</title>
        <authorList>
            <person name="Watt R.M."/>
            <person name="Tong W.M."/>
        </authorList>
    </citation>
    <scope>NUCLEOTIDE SEQUENCE</scope>
    <source>
        <strain evidence="1">ATCC 10048</strain>
    </source>
</reference>